<evidence type="ECO:0000256" key="1">
    <source>
        <dbReference type="SAM" id="MobiDB-lite"/>
    </source>
</evidence>
<feature type="region of interest" description="Disordered" evidence="1">
    <location>
        <begin position="83"/>
        <end position="108"/>
    </location>
</feature>
<comment type="caution">
    <text evidence="2">The sequence shown here is derived from an EMBL/GenBank/DDBJ whole genome shotgun (WGS) entry which is preliminary data.</text>
</comment>
<dbReference type="Proteomes" id="UP000193642">
    <property type="component" value="Unassembled WGS sequence"/>
</dbReference>
<keyword evidence="3" id="KW-1185">Reference proteome</keyword>
<dbReference type="AlphaFoldDB" id="A0A1Y2BZR8"/>
<reference evidence="2 3" key="1">
    <citation type="submission" date="2016-07" db="EMBL/GenBank/DDBJ databases">
        <title>Pervasive Adenine N6-methylation of Active Genes in Fungi.</title>
        <authorList>
            <consortium name="DOE Joint Genome Institute"/>
            <person name="Mondo S.J."/>
            <person name="Dannebaum R.O."/>
            <person name="Kuo R.C."/>
            <person name="Labutti K."/>
            <person name="Haridas S."/>
            <person name="Kuo A."/>
            <person name="Salamov A."/>
            <person name="Ahrendt S.R."/>
            <person name="Lipzen A."/>
            <person name="Sullivan W."/>
            <person name="Andreopoulos W.B."/>
            <person name="Clum A."/>
            <person name="Lindquist E."/>
            <person name="Daum C."/>
            <person name="Ramamoorthy G.K."/>
            <person name="Gryganskyi A."/>
            <person name="Culley D."/>
            <person name="Magnuson J.K."/>
            <person name="James T.Y."/>
            <person name="O'Malley M.A."/>
            <person name="Stajich J.E."/>
            <person name="Spatafora J.W."/>
            <person name="Visel A."/>
            <person name="Grigoriev I.V."/>
        </authorList>
    </citation>
    <scope>NUCLEOTIDE SEQUENCE [LARGE SCALE GENOMIC DNA]</scope>
    <source>
        <strain evidence="2 3">JEL800</strain>
    </source>
</reference>
<sequence length="162" mass="19187">MRINMPLRSQHVSRLSKVKAIRNCKKESYNNQRAIRKRRRYRERWIHRTKYKCESNKNSIHQHSNHETNQHDSIRDWHNHKKSLDSKYNTSVDDRNRNDKSSKKDTEIHMPRRSHLCKGLCSCFQVMVGKLDGFDFGKDTALNRNKTSCFSNGGSSHSIRST</sequence>
<feature type="region of interest" description="Disordered" evidence="1">
    <location>
        <begin position="54"/>
        <end position="73"/>
    </location>
</feature>
<protein>
    <submittedName>
        <fullName evidence="2">Uncharacterized protein</fullName>
    </submittedName>
</protein>
<accession>A0A1Y2BZR8</accession>
<evidence type="ECO:0000313" key="3">
    <source>
        <dbReference type="Proteomes" id="UP000193642"/>
    </source>
</evidence>
<dbReference type="EMBL" id="MCGO01000036">
    <property type="protein sequence ID" value="ORY40260.1"/>
    <property type="molecule type" value="Genomic_DNA"/>
</dbReference>
<feature type="compositionally biased region" description="Basic and acidic residues" evidence="1">
    <location>
        <begin position="64"/>
        <end position="73"/>
    </location>
</feature>
<name>A0A1Y2BZR8_9FUNG</name>
<proteinExistence type="predicted"/>
<gene>
    <name evidence="2" type="ORF">BCR33DRAFT_373591</name>
</gene>
<feature type="compositionally biased region" description="Basic and acidic residues" evidence="1">
    <location>
        <begin position="92"/>
        <end position="108"/>
    </location>
</feature>
<organism evidence="2 3">
    <name type="scientific">Rhizoclosmatium globosum</name>
    <dbReference type="NCBI Taxonomy" id="329046"/>
    <lineage>
        <taxon>Eukaryota</taxon>
        <taxon>Fungi</taxon>
        <taxon>Fungi incertae sedis</taxon>
        <taxon>Chytridiomycota</taxon>
        <taxon>Chytridiomycota incertae sedis</taxon>
        <taxon>Chytridiomycetes</taxon>
        <taxon>Chytridiales</taxon>
        <taxon>Chytriomycetaceae</taxon>
        <taxon>Rhizoclosmatium</taxon>
    </lineage>
</organism>
<evidence type="ECO:0000313" key="2">
    <source>
        <dbReference type="EMBL" id="ORY40260.1"/>
    </source>
</evidence>